<dbReference type="InterPro" id="IPR011701">
    <property type="entry name" value="MFS"/>
</dbReference>
<evidence type="ECO:0000256" key="2">
    <source>
        <dbReference type="ARBA" id="ARBA00022448"/>
    </source>
</evidence>
<feature type="transmembrane region" description="Helical" evidence="7">
    <location>
        <begin position="310"/>
        <end position="329"/>
    </location>
</feature>
<dbReference type="Gene3D" id="1.20.1250.20">
    <property type="entry name" value="MFS general substrate transporter like domains"/>
    <property type="match status" value="1"/>
</dbReference>
<dbReference type="InterPro" id="IPR036259">
    <property type="entry name" value="MFS_trans_sf"/>
</dbReference>
<evidence type="ECO:0000313" key="10">
    <source>
        <dbReference type="Proteomes" id="UP000593564"/>
    </source>
</evidence>
<evidence type="ECO:0000256" key="5">
    <source>
        <dbReference type="ARBA" id="ARBA00023136"/>
    </source>
</evidence>
<gene>
    <name evidence="9" type="ORF">HYC85_008775</name>
</gene>
<feature type="domain" description="Major facilitator superfamily (MFS) profile" evidence="8">
    <location>
        <begin position="7"/>
        <end position="428"/>
    </location>
</feature>
<feature type="transmembrane region" description="Helical" evidence="7">
    <location>
        <begin position="246"/>
        <end position="267"/>
    </location>
</feature>
<feature type="transmembrane region" description="Helical" evidence="7">
    <location>
        <begin position="81"/>
        <end position="99"/>
    </location>
</feature>
<feature type="transmembrane region" description="Helical" evidence="7">
    <location>
        <begin position="7"/>
        <end position="26"/>
    </location>
</feature>
<feature type="transmembrane region" description="Helical" evidence="7">
    <location>
        <begin position="105"/>
        <end position="131"/>
    </location>
</feature>
<dbReference type="GO" id="GO:0016020">
    <property type="term" value="C:membrane"/>
    <property type="evidence" value="ECO:0007669"/>
    <property type="project" value="UniProtKB-SubCell"/>
</dbReference>
<dbReference type="InterPro" id="IPR020846">
    <property type="entry name" value="MFS_dom"/>
</dbReference>
<keyword evidence="5 7" id="KW-0472">Membrane</keyword>
<evidence type="ECO:0000259" key="8">
    <source>
        <dbReference type="PROSITE" id="PS50850"/>
    </source>
</evidence>
<evidence type="ECO:0000256" key="7">
    <source>
        <dbReference type="SAM" id="Phobius"/>
    </source>
</evidence>
<evidence type="ECO:0000313" key="9">
    <source>
        <dbReference type="EMBL" id="KAF5955919.1"/>
    </source>
</evidence>
<dbReference type="Proteomes" id="UP000593564">
    <property type="component" value="Unassembled WGS sequence"/>
</dbReference>
<keyword evidence="4 7" id="KW-1133">Transmembrane helix</keyword>
<feature type="transmembrane region" description="Helical" evidence="7">
    <location>
        <begin position="279"/>
        <end position="298"/>
    </location>
</feature>
<dbReference type="PANTHER" id="PTHR23504">
    <property type="entry name" value="MAJOR FACILITATOR SUPERFAMILY DOMAIN-CONTAINING PROTEIN 10"/>
    <property type="match status" value="1"/>
</dbReference>
<feature type="transmembrane region" description="Helical" evidence="7">
    <location>
        <begin position="400"/>
        <end position="419"/>
    </location>
</feature>
<dbReference type="GO" id="GO:0022857">
    <property type="term" value="F:transmembrane transporter activity"/>
    <property type="evidence" value="ECO:0007669"/>
    <property type="project" value="InterPro"/>
</dbReference>
<dbReference type="PANTHER" id="PTHR23504:SF1">
    <property type="entry name" value="GH21943P-RELATED"/>
    <property type="match status" value="1"/>
</dbReference>
<evidence type="ECO:0000256" key="1">
    <source>
        <dbReference type="ARBA" id="ARBA00004141"/>
    </source>
</evidence>
<dbReference type="Pfam" id="PF07690">
    <property type="entry name" value="MFS_1"/>
    <property type="match status" value="1"/>
</dbReference>
<reference evidence="10" key="1">
    <citation type="journal article" date="2020" name="Nat. Commun.">
        <title>Genome assembly of wild tea tree DASZ reveals pedigree and selection history of tea varieties.</title>
        <authorList>
            <person name="Zhang W."/>
            <person name="Zhang Y."/>
            <person name="Qiu H."/>
            <person name="Guo Y."/>
            <person name="Wan H."/>
            <person name="Zhang X."/>
            <person name="Scossa F."/>
            <person name="Alseekh S."/>
            <person name="Zhang Q."/>
            <person name="Wang P."/>
            <person name="Xu L."/>
            <person name="Schmidt M.H."/>
            <person name="Jia X."/>
            <person name="Li D."/>
            <person name="Zhu A."/>
            <person name="Guo F."/>
            <person name="Chen W."/>
            <person name="Ni D."/>
            <person name="Usadel B."/>
            <person name="Fernie A.R."/>
            <person name="Wen W."/>
        </authorList>
    </citation>
    <scope>NUCLEOTIDE SEQUENCE [LARGE SCALE GENOMIC DNA]</scope>
    <source>
        <strain evidence="10">cv. G240</strain>
    </source>
</reference>
<organism evidence="9 10">
    <name type="scientific">Camellia sinensis</name>
    <name type="common">Tea plant</name>
    <name type="synonym">Thea sinensis</name>
    <dbReference type="NCBI Taxonomy" id="4442"/>
    <lineage>
        <taxon>Eukaryota</taxon>
        <taxon>Viridiplantae</taxon>
        <taxon>Streptophyta</taxon>
        <taxon>Embryophyta</taxon>
        <taxon>Tracheophyta</taxon>
        <taxon>Spermatophyta</taxon>
        <taxon>Magnoliopsida</taxon>
        <taxon>eudicotyledons</taxon>
        <taxon>Gunneridae</taxon>
        <taxon>Pentapetalae</taxon>
        <taxon>asterids</taxon>
        <taxon>Ericales</taxon>
        <taxon>Theaceae</taxon>
        <taxon>Camellia</taxon>
    </lineage>
</organism>
<evidence type="ECO:0000256" key="6">
    <source>
        <dbReference type="ARBA" id="ARBA00044504"/>
    </source>
</evidence>
<feature type="transmembrane region" description="Helical" evidence="7">
    <location>
        <begin position="335"/>
        <end position="355"/>
    </location>
</feature>
<feature type="transmembrane region" description="Helical" evidence="7">
    <location>
        <begin position="367"/>
        <end position="394"/>
    </location>
</feature>
<comment type="similarity">
    <text evidence="6">Belongs to the major facilitator superfamily. Phosphate:H(+) symporter (TC 2.A.1.9) family.</text>
</comment>
<comment type="caution">
    <text evidence="9">The sequence shown here is derived from an EMBL/GenBank/DDBJ whole genome shotgun (WGS) entry which is preliminary data.</text>
</comment>
<dbReference type="PRINTS" id="PR01035">
    <property type="entry name" value="TCRTETA"/>
</dbReference>
<dbReference type="InterPro" id="IPR001958">
    <property type="entry name" value="Tet-R_TetA/multi-R_MdtG-like"/>
</dbReference>
<keyword evidence="10" id="KW-1185">Reference proteome</keyword>
<feature type="transmembrane region" description="Helical" evidence="7">
    <location>
        <begin position="171"/>
        <end position="189"/>
    </location>
</feature>
<dbReference type="AlphaFoldDB" id="A0A7J7HTD8"/>
<accession>A0A7J7HTD8</accession>
<proteinExistence type="inferred from homology"/>
<keyword evidence="2" id="KW-0813">Transport</keyword>
<protein>
    <recommendedName>
        <fullName evidence="8">Major facilitator superfamily (MFS) profile domain-containing protein</fullName>
    </recommendedName>
</protein>
<name>A0A7J7HTD8_CAMSI</name>
<reference evidence="9 10" key="2">
    <citation type="submission" date="2020-07" db="EMBL/GenBank/DDBJ databases">
        <title>Genome assembly of wild tea tree DASZ reveals pedigree and selection history of tea varieties.</title>
        <authorList>
            <person name="Zhang W."/>
        </authorList>
    </citation>
    <scope>NUCLEOTIDE SEQUENCE [LARGE SCALE GENOMIC DNA]</scope>
    <source>
        <strain evidence="10">cv. G240</strain>
        <tissue evidence="9">Leaf</tissue>
    </source>
</reference>
<dbReference type="EMBL" id="JACBKZ010000003">
    <property type="protein sequence ID" value="KAF5955919.1"/>
    <property type="molecule type" value="Genomic_DNA"/>
</dbReference>
<keyword evidence="3 7" id="KW-0812">Transmembrane</keyword>
<feature type="transmembrane region" description="Helical" evidence="7">
    <location>
        <begin position="143"/>
        <end position="165"/>
    </location>
</feature>
<evidence type="ECO:0000256" key="3">
    <source>
        <dbReference type="ARBA" id="ARBA00022692"/>
    </source>
</evidence>
<comment type="subcellular location">
    <subcellularLocation>
        <location evidence="1">Membrane</location>
        <topology evidence="1">Multi-pass membrane protein</topology>
    </subcellularLocation>
</comment>
<feature type="transmembrane region" description="Helical" evidence="7">
    <location>
        <begin position="46"/>
        <end position="69"/>
    </location>
</feature>
<evidence type="ECO:0000256" key="4">
    <source>
        <dbReference type="ARBA" id="ARBA00022989"/>
    </source>
</evidence>
<dbReference type="CDD" id="cd17330">
    <property type="entry name" value="MFS_SLC46_TetA_like"/>
    <property type="match status" value="1"/>
</dbReference>
<sequence length="441" mass="47987">MENRQPGVSHLLMTIFLYNFSIFMVIPAITDVTMSALCPGEDECSIAIYLTGIQQAIMGLGTLVIMPLIGNLSDTYGRKAMLTLPMSLTIIPLAILAYSRTKEYFYAYYVVKTLTAMVCEGTVYCLALAYIADNIPENRRASVFGILSGITSCAFVCGNLSTRFLSTPSTFQVSALVALIATIYMRVFLPESITDDDDCVYTKEEAKLSLLDEDEDSKNNFKIFKTMPSFDDTVSLLRSSLTFSQAAIVAFFLNLADVGLSASLMYYLKACFHFNKDQFADLMVIAGISGIISQMVLMPMLAPAIGEERLLSIGLFFSCAQMFLYSIAWSSWVPYAAAMCSLLAVFATPCLRSIASKQVGPNEQGKAQGCISGLCSFANVVSPMVFSPLTALFLSASAPFNFPGLSIACAGFTLMISFVQSMMIKATPPNFKASNCNCEEP</sequence>
<dbReference type="SUPFAM" id="SSF103473">
    <property type="entry name" value="MFS general substrate transporter"/>
    <property type="match status" value="1"/>
</dbReference>
<dbReference type="PROSITE" id="PS50850">
    <property type="entry name" value="MFS"/>
    <property type="match status" value="1"/>
</dbReference>